<dbReference type="Proteomes" id="UP000317178">
    <property type="component" value="Chromosome"/>
</dbReference>
<reference evidence="9 10" key="1">
    <citation type="submission" date="2019-02" db="EMBL/GenBank/DDBJ databases">
        <title>Deep-cultivation of Planctomycetes and their phenomic and genomic characterization uncovers novel biology.</title>
        <authorList>
            <person name="Wiegand S."/>
            <person name="Jogler M."/>
            <person name="Boedeker C."/>
            <person name="Pinto D."/>
            <person name="Vollmers J."/>
            <person name="Rivas-Marin E."/>
            <person name="Kohn T."/>
            <person name="Peeters S.H."/>
            <person name="Heuer A."/>
            <person name="Rast P."/>
            <person name="Oberbeckmann S."/>
            <person name="Bunk B."/>
            <person name="Jeske O."/>
            <person name="Meyerdierks A."/>
            <person name="Storesund J.E."/>
            <person name="Kallscheuer N."/>
            <person name="Luecker S."/>
            <person name="Lage O.M."/>
            <person name="Pohl T."/>
            <person name="Merkel B.J."/>
            <person name="Hornburger P."/>
            <person name="Mueller R.-W."/>
            <person name="Bruemmer F."/>
            <person name="Labrenz M."/>
            <person name="Spormann A.M."/>
            <person name="Op den Camp H."/>
            <person name="Overmann J."/>
            <person name="Amann R."/>
            <person name="Jetten M.S.M."/>
            <person name="Mascher T."/>
            <person name="Medema M.H."/>
            <person name="Devos D.P."/>
            <person name="Kaster A.-K."/>
            <person name="Ovreas L."/>
            <person name="Rohde M."/>
            <person name="Galperin M.Y."/>
            <person name="Jogler C."/>
        </authorList>
    </citation>
    <scope>NUCLEOTIDE SEQUENCE [LARGE SCALE GENOMIC DNA]</scope>
    <source>
        <strain evidence="9 10">Pla110</strain>
    </source>
</reference>
<keyword evidence="6 8" id="KW-0472">Membrane</keyword>
<evidence type="ECO:0000256" key="1">
    <source>
        <dbReference type="ARBA" id="ARBA00004162"/>
    </source>
</evidence>
<dbReference type="OrthoDB" id="287326at2"/>
<gene>
    <name evidence="9" type="ORF">Pla110_35730</name>
</gene>
<keyword evidence="10" id="KW-1185">Reference proteome</keyword>
<dbReference type="Pfam" id="PF02472">
    <property type="entry name" value="ExbD"/>
    <property type="match status" value="1"/>
</dbReference>
<evidence type="ECO:0000256" key="2">
    <source>
        <dbReference type="ARBA" id="ARBA00005811"/>
    </source>
</evidence>
<evidence type="ECO:0000256" key="5">
    <source>
        <dbReference type="ARBA" id="ARBA00022989"/>
    </source>
</evidence>
<sequence>MRIPVRPREGGFEFNVTPLIDIVFLLVIFFLVTSQLVQHDTSREVSLPEAVLAQKEERAHPNRLIITVSVDEDYSLGGRIVPRAEILQVISRTEPETAVRFRTDKDVPFRLIEPLMHACAEQGLTDVSFAVDQK</sequence>
<dbReference type="PANTHER" id="PTHR30558">
    <property type="entry name" value="EXBD MEMBRANE COMPONENT OF PMF-DRIVEN MACROMOLECULE IMPORT SYSTEM"/>
    <property type="match status" value="1"/>
</dbReference>
<evidence type="ECO:0000256" key="8">
    <source>
        <dbReference type="SAM" id="Phobius"/>
    </source>
</evidence>
<evidence type="ECO:0000313" key="10">
    <source>
        <dbReference type="Proteomes" id="UP000317178"/>
    </source>
</evidence>
<dbReference type="RefSeq" id="WP_144997490.1">
    <property type="nucleotide sequence ID" value="NZ_CP036281.1"/>
</dbReference>
<evidence type="ECO:0000256" key="6">
    <source>
        <dbReference type="ARBA" id="ARBA00023136"/>
    </source>
</evidence>
<evidence type="ECO:0000256" key="4">
    <source>
        <dbReference type="ARBA" id="ARBA00022692"/>
    </source>
</evidence>
<evidence type="ECO:0000313" key="9">
    <source>
        <dbReference type="EMBL" id="QDU81822.1"/>
    </source>
</evidence>
<keyword evidence="3" id="KW-1003">Cell membrane</keyword>
<keyword evidence="7" id="KW-0653">Protein transport</keyword>
<dbReference type="GO" id="GO:0015031">
    <property type="term" value="P:protein transport"/>
    <property type="evidence" value="ECO:0007669"/>
    <property type="project" value="UniProtKB-KW"/>
</dbReference>
<comment type="subcellular location">
    <subcellularLocation>
        <location evidence="1">Cell membrane</location>
        <topology evidence="1">Single-pass membrane protein</topology>
    </subcellularLocation>
    <subcellularLocation>
        <location evidence="7">Cell membrane</location>
        <topology evidence="7">Single-pass type II membrane protein</topology>
    </subcellularLocation>
</comment>
<comment type="similarity">
    <text evidence="2 7">Belongs to the ExbD/TolR family.</text>
</comment>
<keyword evidence="5 8" id="KW-1133">Transmembrane helix</keyword>
<evidence type="ECO:0000256" key="3">
    <source>
        <dbReference type="ARBA" id="ARBA00022475"/>
    </source>
</evidence>
<dbReference type="GO" id="GO:0005886">
    <property type="term" value="C:plasma membrane"/>
    <property type="evidence" value="ECO:0007669"/>
    <property type="project" value="UniProtKB-SubCell"/>
</dbReference>
<organism evidence="9 10">
    <name type="scientific">Polystyrenella longa</name>
    <dbReference type="NCBI Taxonomy" id="2528007"/>
    <lineage>
        <taxon>Bacteria</taxon>
        <taxon>Pseudomonadati</taxon>
        <taxon>Planctomycetota</taxon>
        <taxon>Planctomycetia</taxon>
        <taxon>Planctomycetales</taxon>
        <taxon>Planctomycetaceae</taxon>
        <taxon>Polystyrenella</taxon>
    </lineage>
</organism>
<dbReference type="InterPro" id="IPR003400">
    <property type="entry name" value="ExbD"/>
</dbReference>
<keyword evidence="4 7" id="KW-0812">Transmembrane</keyword>
<dbReference type="GO" id="GO:0022857">
    <property type="term" value="F:transmembrane transporter activity"/>
    <property type="evidence" value="ECO:0007669"/>
    <property type="project" value="InterPro"/>
</dbReference>
<proteinExistence type="inferred from homology"/>
<protein>
    <submittedName>
        <fullName evidence="9">Biopolymer transport protein ExbD</fullName>
    </submittedName>
</protein>
<evidence type="ECO:0000256" key="7">
    <source>
        <dbReference type="RuleBase" id="RU003879"/>
    </source>
</evidence>
<keyword evidence="7" id="KW-0813">Transport</keyword>
<name>A0A518CRG9_9PLAN</name>
<accession>A0A518CRG9</accession>
<feature type="transmembrane region" description="Helical" evidence="8">
    <location>
        <begin position="12"/>
        <end position="32"/>
    </location>
</feature>
<dbReference type="EMBL" id="CP036281">
    <property type="protein sequence ID" value="QDU81822.1"/>
    <property type="molecule type" value="Genomic_DNA"/>
</dbReference>
<dbReference type="KEGG" id="plon:Pla110_35730"/>
<dbReference type="AlphaFoldDB" id="A0A518CRG9"/>